<dbReference type="EMBL" id="JBHUEM010000005">
    <property type="protein sequence ID" value="MFD1736096.1"/>
    <property type="molecule type" value="Genomic_DNA"/>
</dbReference>
<keyword evidence="1" id="KW-1133">Transmembrane helix</keyword>
<name>A0ABW4LLW8_9BACI</name>
<sequence length="57" mass="6751">MKLVELLFVLCFVAFFYHWAYLQSERKKGNSRWLMHLGFCIVYVIATSIVSINVFFA</sequence>
<organism evidence="2 3">
    <name type="scientific">Bacillus salitolerans</name>
    <dbReference type="NCBI Taxonomy" id="1437434"/>
    <lineage>
        <taxon>Bacteria</taxon>
        <taxon>Bacillati</taxon>
        <taxon>Bacillota</taxon>
        <taxon>Bacilli</taxon>
        <taxon>Bacillales</taxon>
        <taxon>Bacillaceae</taxon>
        <taxon>Bacillus</taxon>
    </lineage>
</organism>
<keyword evidence="1" id="KW-0812">Transmembrane</keyword>
<keyword evidence="3" id="KW-1185">Reference proteome</keyword>
<evidence type="ECO:0000313" key="3">
    <source>
        <dbReference type="Proteomes" id="UP001597214"/>
    </source>
</evidence>
<evidence type="ECO:0000256" key="1">
    <source>
        <dbReference type="SAM" id="Phobius"/>
    </source>
</evidence>
<reference evidence="3" key="1">
    <citation type="journal article" date="2019" name="Int. J. Syst. Evol. Microbiol.">
        <title>The Global Catalogue of Microorganisms (GCM) 10K type strain sequencing project: providing services to taxonomists for standard genome sequencing and annotation.</title>
        <authorList>
            <consortium name="The Broad Institute Genomics Platform"/>
            <consortium name="The Broad Institute Genome Sequencing Center for Infectious Disease"/>
            <person name="Wu L."/>
            <person name="Ma J."/>
        </authorList>
    </citation>
    <scope>NUCLEOTIDE SEQUENCE [LARGE SCALE GENOMIC DNA]</scope>
    <source>
        <strain evidence="3">CCUG 49339</strain>
    </source>
</reference>
<evidence type="ECO:0000313" key="2">
    <source>
        <dbReference type="EMBL" id="MFD1736096.1"/>
    </source>
</evidence>
<protein>
    <submittedName>
        <fullName evidence="2">Uncharacterized protein</fullName>
    </submittedName>
</protein>
<proteinExistence type="predicted"/>
<dbReference type="RefSeq" id="WP_377927241.1">
    <property type="nucleotide sequence ID" value="NZ_JBHUEM010000005.1"/>
</dbReference>
<keyword evidence="1" id="KW-0472">Membrane</keyword>
<feature type="transmembrane region" description="Helical" evidence="1">
    <location>
        <begin position="34"/>
        <end position="56"/>
    </location>
</feature>
<gene>
    <name evidence="2" type="ORF">ACFSCX_05910</name>
</gene>
<accession>A0ABW4LLW8</accession>
<comment type="caution">
    <text evidence="2">The sequence shown here is derived from an EMBL/GenBank/DDBJ whole genome shotgun (WGS) entry which is preliminary data.</text>
</comment>
<dbReference type="Proteomes" id="UP001597214">
    <property type="component" value="Unassembled WGS sequence"/>
</dbReference>
<feature type="transmembrane region" description="Helical" evidence="1">
    <location>
        <begin position="6"/>
        <end position="22"/>
    </location>
</feature>